<keyword evidence="4" id="KW-0716">Sensory transduction</keyword>
<dbReference type="EMBL" id="JAOYFB010000001">
    <property type="protein sequence ID" value="KAK4005408.1"/>
    <property type="molecule type" value="Genomic_DNA"/>
</dbReference>
<evidence type="ECO:0000256" key="4">
    <source>
        <dbReference type="ARBA" id="ARBA00022606"/>
    </source>
</evidence>
<feature type="transmembrane region" description="Helical" evidence="14">
    <location>
        <begin position="163"/>
        <end position="186"/>
    </location>
</feature>
<sequence length="424" mass="48999">MNELTQMFDLTAVMSTLGNGSFIAVLVRSRGFRRDAHLILLLSMATCDLGVSFFGYPFNIISCFSGTWVFGDFFCKFYAFTCFTLAMISANTLVIVSIFRYIIICRPQSKHRLTPRLSCICIIFTVGYALIFTMSPLFGWSAYTYEPFGASCSFDWYDQSHNGLSYSISATIFCYVVHLSIMSVCYHKIYKRVSQLKLDPLNPPLSSDLLNEEEDKSCLSRICFDAALNFELDHLNQHRNQRTYKIEIQVLKLNVLMVLTFFIIWSPYAIMSFVSIYHPDLPAFWYIFPTVFAKMSCMMNPLLYGLTNSSLRRELRHLWQDMCCQRKANVGDRHCRYRNRRDPKDGEIDRPIYDKEGVYLGKVNQGTCMCSGCVESRREVEMLIRLQTQRSRDSELNATVVSVCKEEAQLHDQQKTKNELTVED</sequence>
<feature type="transmembrane region" description="Helical" evidence="14">
    <location>
        <begin position="39"/>
        <end position="58"/>
    </location>
</feature>
<evidence type="ECO:0000256" key="8">
    <source>
        <dbReference type="ARBA" id="ARBA00022991"/>
    </source>
</evidence>
<evidence type="ECO:0000256" key="7">
    <source>
        <dbReference type="ARBA" id="ARBA00022989"/>
    </source>
</evidence>
<dbReference type="SUPFAM" id="SSF81321">
    <property type="entry name" value="Family A G protein-coupled receptor-like"/>
    <property type="match status" value="1"/>
</dbReference>
<keyword evidence="11" id="KW-0675">Receptor</keyword>
<evidence type="ECO:0000256" key="9">
    <source>
        <dbReference type="ARBA" id="ARBA00023040"/>
    </source>
</evidence>
<gene>
    <name evidence="16" type="ORF">OUZ56_007122</name>
</gene>
<keyword evidence="5 14" id="KW-0812">Transmembrane</keyword>
<dbReference type="InterPro" id="IPR017452">
    <property type="entry name" value="GPCR_Rhodpsn_7TM"/>
</dbReference>
<evidence type="ECO:0000256" key="13">
    <source>
        <dbReference type="ARBA" id="ARBA00023305"/>
    </source>
</evidence>
<evidence type="ECO:0000256" key="10">
    <source>
        <dbReference type="ARBA" id="ARBA00023136"/>
    </source>
</evidence>
<keyword evidence="13" id="KW-0844">Vision</keyword>
<dbReference type="Gene3D" id="1.20.1070.10">
    <property type="entry name" value="Rhodopsin 7-helix transmembrane proteins"/>
    <property type="match status" value="1"/>
</dbReference>
<dbReference type="InterPro" id="IPR050125">
    <property type="entry name" value="GPCR_opsins"/>
</dbReference>
<dbReference type="PRINTS" id="PR00237">
    <property type="entry name" value="GPCRRHODOPSN"/>
</dbReference>
<keyword evidence="8" id="KW-0157">Chromophore</keyword>
<dbReference type="InterPro" id="IPR000276">
    <property type="entry name" value="GPCR_Rhodpsn"/>
</dbReference>
<comment type="caution">
    <text evidence="16">The sequence shown here is derived from an EMBL/GenBank/DDBJ whole genome shotgun (WGS) entry which is preliminary data.</text>
</comment>
<keyword evidence="6" id="KW-0681">Retinal protein</keyword>
<evidence type="ECO:0000313" key="17">
    <source>
        <dbReference type="Proteomes" id="UP001234178"/>
    </source>
</evidence>
<evidence type="ECO:0000256" key="11">
    <source>
        <dbReference type="ARBA" id="ARBA00023170"/>
    </source>
</evidence>
<evidence type="ECO:0000256" key="14">
    <source>
        <dbReference type="SAM" id="Phobius"/>
    </source>
</evidence>
<keyword evidence="10 14" id="KW-0472">Membrane</keyword>
<feature type="transmembrane region" description="Helical" evidence="14">
    <location>
        <begin position="117"/>
        <end position="143"/>
    </location>
</feature>
<dbReference type="Pfam" id="PF00001">
    <property type="entry name" value="7tm_1"/>
    <property type="match status" value="1"/>
</dbReference>
<comment type="similarity">
    <text evidence="2">Belongs to the G-protein coupled receptor 1 family.</text>
</comment>
<feature type="transmembrane region" description="Helical" evidence="14">
    <location>
        <begin position="283"/>
        <end position="306"/>
    </location>
</feature>
<accession>A0ABQ9YXM9</accession>
<evidence type="ECO:0000256" key="5">
    <source>
        <dbReference type="ARBA" id="ARBA00022692"/>
    </source>
</evidence>
<keyword evidence="9" id="KW-0297">G-protein coupled receptor</keyword>
<comment type="subcellular location">
    <subcellularLocation>
        <location evidence="1">Membrane</location>
        <topology evidence="1">Multi-pass membrane protein</topology>
    </subcellularLocation>
</comment>
<name>A0ABQ9YXM9_9CRUS</name>
<keyword evidence="17" id="KW-1185">Reference proteome</keyword>
<dbReference type="PROSITE" id="PS00238">
    <property type="entry name" value="OPSIN"/>
    <property type="match status" value="1"/>
</dbReference>
<dbReference type="PANTHER" id="PTHR24240">
    <property type="entry name" value="OPSIN"/>
    <property type="match status" value="1"/>
</dbReference>
<evidence type="ECO:0000259" key="15">
    <source>
        <dbReference type="PROSITE" id="PS50262"/>
    </source>
</evidence>
<keyword evidence="12" id="KW-0807">Transducer</keyword>
<evidence type="ECO:0000256" key="12">
    <source>
        <dbReference type="ARBA" id="ARBA00023224"/>
    </source>
</evidence>
<keyword evidence="3" id="KW-0600">Photoreceptor protein</keyword>
<keyword evidence="7 14" id="KW-1133">Transmembrane helix</keyword>
<feature type="transmembrane region" description="Helical" evidence="14">
    <location>
        <begin position="6"/>
        <end position="27"/>
    </location>
</feature>
<feature type="domain" description="G-protein coupled receptors family 1 profile" evidence="15">
    <location>
        <begin position="18"/>
        <end position="304"/>
    </location>
</feature>
<feature type="transmembrane region" description="Helical" evidence="14">
    <location>
        <begin position="255"/>
        <end position="277"/>
    </location>
</feature>
<proteinExistence type="inferred from homology"/>
<protein>
    <recommendedName>
        <fullName evidence="15">G-protein coupled receptors family 1 profile domain-containing protein</fullName>
    </recommendedName>
</protein>
<evidence type="ECO:0000256" key="6">
    <source>
        <dbReference type="ARBA" id="ARBA00022925"/>
    </source>
</evidence>
<evidence type="ECO:0000313" key="16">
    <source>
        <dbReference type="EMBL" id="KAK4005408.1"/>
    </source>
</evidence>
<evidence type="ECO:0000256" key="1">
    <source>
        <dbReference type="ARBA" id="ARBA00004141"/>
    </source>
</evidence>
<reference evidence="16 17" key="1">
    <citation type="journal article" date="2023" name="Nucleic Acids Res.">
        <title>The hologenome of Daphnia magna reveals possible DNA methylation and microbiome-mediated evolution of the host genome.</title>
        <authorList>
            <person name="Chaturvedi A."/>
            <person name="Li X."/>
            <person name="Dhandapani V."/>
            <person name="Marshall H."/>
            <person name="Kissane S."/>
            <person name="Cuenca-Cambronero M."/>
            <person name="Asole G."/>
            <person name="Calvet F."/>
            <person name="Ruiz-Romero M."/>
            <person name="Marangio P."/>
            <person name="Guigo R."/>
            <person name="Rago D."/>
            <person name="Mirbahai L."/>
            <person name="Eastwood N."/>
            <person name="Colbourne J.K."/>
            <person name="Zhou J."/>
            <person name="Mallon E."/>
            <person name="Orsini L."/>
        </authorList>
    </citation>
    <scope>NUCLEOTIDE SEQUENCE [LARGE SCALE GENOMIC DNA]</scope>
    <source>
        <strain evidence="16">LRV0_1</strain>
    </source>
</reference>
<dbReference type="InterPro" id="IPR027430">
    <property type="entry name" value="Retinal_BS"/>
</dbReference>
<feature type="transmembrane region" description="Helical" evidence="14">
    <location>
        <begin position="78"/>
        <end position="105"/>
    </location>
</feature>
<evidence type="ECO:0000256" key="3">
    <source>
        <dbReference type="ARBA" id="ARBA00022543"/>
    </source>
</evidence>
<evidence type="ECO:0000256" key="2">
    <source>
        <dbReference type="ARBA" id="ARBA00010663"/>
    </source>
</evidence>
<dbReference type="Proteomes" id="UP001234178">
    <property type="component" value="Unassembled WGS sequence"/>
</dbReference>
<dbReference type="PROSITE" id="PS50262">
    <property type="entry name" value="G_PROTEIN_RECEP_F1_2"/>
    <property type="match status" value="1"/>
</dbReference>
<organism evidence="16 17">
    <name type="scientific">Daphnia magna</name>
    <dbReference type="NCBI Taxonomy" id="35525"/>
    <lineage>
        <taxon>Eukaryota</taxon>
        <taxon>Metazoa</taxon>
        <taxon>Ecdysozoa</taxon>
        <taxon>Arthropoda</taxon>
        <taxon>Crustacea</taxon>
        <taxon>Branchiopoda</taxon>
        <taxon>Diplostraca</taxon>
        <taxon>Cladocera</taxon>
        <taxon>Anomopoda</taxon>
        <taxon>Daphniidae</taxon>
        <taxon>Daphnia</taxon>
    </lineage>
</organism>